<keyword evidence="1" id="KW-0433">Leucine-rich repeat</keyword>
<protein>
    <submittedName>
        <fullName evidence="3">Uncharacterized protein</fullName>
    </submittedName>
</protein>
<dbReference type="Gene3D" id="3.80.10.10">
    <property type="entry name" value="Ribonuclease Inhibitor"/>
    <property type="match status" value="7"/>
</dbReference>
<reference evidence="3" key="1">
    <citation type="submission" date="2023-06" db="EMBL/GenBank/DDBJ databases">
        <authorList>
            <person name="Kurt Z."/>
        </authorList>
    </citation>
    <scope>NUCLEOTIDE SEQUENCE</scope>
</reference>
<proteinExistence type="predicted"/>
<reference evidence="4 5" key="2">
    <citation type="submission" date="2024-07" db="EMBL/GenBank/DDBJ databases">
        <authorList>
            <person name="Akdeniz Z."/>
        </authorList>
    </citation>
    <scope>NUCLEOTIDE SEQUENCE [LARGE SCALE GENOMIC DNA]</scope>
</reference>
<organism evidence="3">
    <name type="scientific">Hexamita inflata</name>
    <dbReference type="NCBI Taxonomy" id="28002"/>
    <lineage>
        <taxon>Eukaryota</taxon>
        <taxon>Metamonada</taxon>
        <taxon>Diplomonadida</taxon>
        <taxon>Hexamitidae</taxon>
        <taxon>Hexamitinae</taxon>
        <taxon>Hexamita</taxon>
    </lineage>
</organism>
<dbReference type="PROSITE" id="PS51450">
    <property type="entry name" value="LRR"/>
    <property type="match status" value="14"/>
</dbReference>
<dbReference type="PANTHER" id="PTHR46652:SF3">
    <property type="entry name" value="LEUCINE-RICH REPEAT-CONTAINING PROTEIN 9"/>
    <property type="match status" value="1"/>
</dbReference>
<dbReference type="PANTHER" id="PTHR46652">
    <property type="entry name" value="LEUCINE-RICH REPEAT AND IQ DOMAIN-CONTAINING PROTEIN 1-RELATED"/>
    <property type="match status" value="1"/>
</dbReference>
<dbReference type="InterPro" id="IPR032675">
    <property type="entry name" value="LRR_dom_sf"/>
</dbReference>
<dbReference type="InterPro" id="IPR003591">
    <property type="entry name" value="Leu-rich_rpt_typical-subtyp"/>
</dbReference>
<dbReference type="SUPFAM" id="SSF52058">
    <property type="entry name" value="L domain-like"/>
    <property type="match status" value="3"/>
</dbReference>
<dbReference type="SMART" id="SM00369">
    <property type="entry name" value="LRR_TYP"/>
    <property type="match status" value="10"/>
</dbReference>
<comment type="caution">
    <text evidence="3">The sequence shown here is derived from an EMBL/GenBank/DDBJ whole genome shotgun (WGS) entry which is preliminary data.</text>
</comment>
<dbReference type="EMBL" id="CATOUU010000716">
    <property type="protein sequence ID" value="CAI9943579.1"/>
    <property type="molecule type" value="Genomic_DNA"/>
</dbReference>
<dbReference type="Proteomes" id="UP001642409">
    <property type="component" value="Unassembled WGS sequence"/>
</dbReference>
<evidence type="ECO:0000313" key="5">
    <source>
        <dbReference type="Proteomes" id="UP001642409"/>
    </source>
</evidence>
<accession>A0AA86Q1C6</accession>
<sequence length="1436" mass="167537">MLANNINWMHAHSTESLKSQDLQDQQCIWIENIIHYKLDYIPMNVKYLTIRDCNLLSLKELKNITSLEYLDISLNPVFSLNEIESHKKLITLIINNTMIMNVSQVSELNCLTEFNAENCFILNALPIVDHPNFVLKWLSKQLVPDKDHVQTYMIHYLKKEDEDLFNFEMAKKLESDYMVKMIERYGPLVKDGKIVVENDQEVTHFRFVDCIRAISASFNKCFNILFNITPTKLKELTITNSNLISIDGVQKITTLEYLDVSNNLLMFIEPIKTLTNLQQVFVDGNMLHDIKIVRNLQNLNWKIIQPFAPQKVAAQQDYEQSGFSEEKILESIKIMKVNEKDNEQFIHDAKMGVEFKQLVQGKSVKIRNCQDLKSILFTDYFNIEELNIQNCKQISFDRTPIKVTKLVLNNCQLTTAKIKGIQQMAQLVDLNLGINILTDDSIEIISTMKNLIGLNLCLNRLENINKLGKLTNLKLLDLNQNMIKALDGIQQLKQLEQFDISYNKLTQITELENLTNINTLNISNNQIFSIQSISKLINLIYLNISHNTIFSIEICKVFKKLIDLRTNNNKIQDLWTLMNHQNFKQFWYNEQNQMDNQDYEKMELTTRQLSNFKIGQKYKMNNEKMLLKYKDHVMNDYLLIENDDEVMNLLFADVNKVKKIKIENCKNLVFDMSPSQVQVLSVRNSKLTHITHINQIEQLTDLDLSNNSIRDISELEMLINLIRLNLSSNDIYRIDSLKDLMKLQYLNISNNKILVCEPLKDLNVTELVINNNLLNDLDFIMNMKNFIFQLNSFTSYFEPQLIDFQNYFGDNFGSVKTAQKMMNSLHDQRTQTLRIINNSQIFTRYQSKVIDNKLIIENELKLTSIEFSDKLNIRELIINKCDNLLFERVPKLVTNLTVNNSFIYHLSGIEQMTQLTSLNVNSNKLLIIEQISQLTNLKYFSADNNYIQDYQCVTQLPNFNAEFIHIQNRPTNIDYQNYINQNGLNISVSELIVDLSEQKDITEYLIYDNTLLVKFKDSVKNSELTIHCDEQIKDIKFVDQLPVTSIILLNCVNIQFKRTPCQITHLSIENCNLTNMTGIEQMNQLRVLNLTNNLISNLSGIQQLQQLSSLNLNGNKLFNFNEISQLKQLTDLSLSNNDINDLNGIEQMIQLQNLNLSNNYINSVSGIEKLEQLRSLNLNNNRIFFIQPVQNLINLSNFSADYNFITDFSTLTSLPNFSDSFIYLQNTPSDVDLEHYLRSTSPSSEFTEQLLHFNHSILKNSDLNTQLIQSAYNSYLQKMTTKYRSKIIHRWEGTCLEIRNDPELRDVFFIHSFQLTYYLFVEGCFNVSLKQPLNVTDLTVRRCGLRDIKGIEKIQIKNLDLQHNYIADIQCLREMKDMRLNLEYNQIHDFTALEEHTYRNGKDCNGLMYRLGQQKIKIYENEELNTQANRDLSKDV</sequence>
<gene>
    <name evidence="3" type="ORF">HINF_LOCUS31224</name>
    <name evidence="4" type="ORF">HINF_LOCUS39133</name>
</gene>
<name>A0AA86Q1C6_9EUKA</name>
<dbReference type="SMART" id="SM00365">
    <property type="entry name" value="LRR_SD22"/>
    <property type="match status" value="15"/>
</dbReference>
<keyword evidence="2" id="KW-0677">Repeat</keyword>
<evidence type="ECO:0000256" key="2">
    <source>
        <dbReference type="ARBA" id="ARBA00022737"/>
    </source>
</evidence>
<dbReference type="InterPro" id="IPR001611">
    <property type="entry name" value="Leu-rich_rpt"/>
</dbReference>
<dbReference type="InterPro" id="IPR050836">
    <property type="entry name" value="SDS22/Internalin_LRR"/>
</dbReference>
<evidence type="ECO:0000313" key="4">
    <source>
        <dbReference type="EMBL" id="CAL6041480.1"/>
    </source>
</evidence>
<dbReference type="EMBL" id="CAXDID020000150">
    <property type="protein sequence ID" value="CAL6041480.1"/>
    <property type="molecule type" value="Genomic_DNA"/>
</dbReference>
<evidence type="ECO:0000256" key="1">
    <source>
        <dbReference type="ARBA" id="ARBA00022614"/>
    </source>
</evidence>
<evidence type="ECO:0000313" key="3">
    <source>
        <dbReference type="EMBL" id="CAI9943579.1"/>
    </source>
</evidence>
<keyword evidence="5" id="KW-1185">Reference proteome</keyword>